<dbReference type="Gene3D" id="1.25.40.20">
    <property type="entry name" value="Ankyrin repeat-containing domain"/>
    <property type="match status" value="1"/>
</dbReference>
<dbReference type="AlphaFoldDB" id="A0AA36MTU1"/>
<gene>
    <name evidence="4" type="ORF">EVOR1521_LOCUS10699</name>
</gene>
<accession>A0AA36MTU1</accession>
<evidence type="ECO:0000313" key="5">
    <source>
        <dbReference type="Proteomes" id="UP001178507"/>
    </source>
</evidence>
<evidence type="ECO:0000256" key="1">
    <source>
        <dbReference type="ARBA" id="ARBA00022737"/>
    </source>
</evidence>
<dbReference type="Proteomes" id="UP001178507">
    <property type="component" value="Unassembled WGS sequence"/>
</dbReference>
<keyword evidence="1" id="KW-0677">Repeat</keyword>
<dbReference type="InterPro" id="IPR002110">
    <property type="entry name" value="Ankyrin_rpt"/>
</dbReference>
<dbReference type="Pfam" id="PF12796">
    <property type="entry name" value="Ank_2"/>
    <property type="match status" value="1"/>
</dbReference>
<dbReference type="SUPFAM" id="SSF48403">
    <property type="entry name" value="Ankyrin repeat"/>
    <property type="match status" value="1"/>
</dbReference>
<feature type="region of interest" description="Disordered" evidence="3">
    <location>
        <begin position="1"/>
        <end position="122"/>
    </location>
</feature>
<keyword evidence="2" id="KW-0040">ANK repeat</keyword>
<dbReference type="EMBL" id="CAUJNA010001034">
    <property type="protein sequence ID" value="CAJ1383612.1"/>
    <property type="molecule type" value="Genomic_DNA"/>
</dbReference>
<evidence type="ECO:0000256" key="2">
    <source>
        <dbReference type="ARBA" id="ARBA00023043"/>
    </source>
</evidence>
<keyword evidence="5" id="KW-1185">Reference proteome</keyword>
<proteinExistence type="predicted"/>
<feature type="compositionally biased region" description="Basic and acidic residues" evidence="3">
    <location>
        <begin position="1"/>
        <end position="23"/>
    </location>
</feature>
<dbReference type="SMART" id="SM00248">
    <property type="entry name" value="ANK"/>
    <property type="match status" value="3"/>
</dbReference>
<dbReference type="InterPro" id="IPR036770">
    <property type="entry name" value="Ankyrin_rpt-contain_sf"/>
</dbReference>
<protein>
    <submittedName>
        <fullName evidence="4">Uncharacterized protein</fullName>
    </submittedName>
</protein>
<evidence type="ECO:0000256" key="3">
    <source>
        <dbReference type="SAM" id="MobiDB-lite"/>
    </source>
</evidence>
<evidence type="ECO:0000313" key="4">
    <source>
        <dbReference type="EMBL" id="CAJ1383612.1"/>
    </source>
</evidence>
<comment type="caution">
    <text evidence="4">The sequence shown here is derived from an EMBL/GenBank/DDBJ whole genome shotgun (WGS) entry which is preliminary data.</text>
</comment>
<organism evidence="4 5">
    <name type="scientific">Effrenium voratum</name>
    <dbReference type="NCBI Taxonomy" id="2562239"/>
    <lineage>
        <taxon>Eukaryota</taxon>
        <taxon>Sar</taxon>
        <taxon>Alveolata</taxon>
        <taxon>Dinophyceae</taxon>
        <taxon>Suessiales</taxon>
        <taxon>Symbiodiniaceae</taxon>
        <taxon>Effrenium</taxon>
    </lineage>
</organism>
<reference evidence="4" key="1">
    <citation type="submission" date="2023-08" db="EMBL/GenBank/DDBJ databases">
        <authorList>
            <person name="Chen Y."/>
            <person name="Shah S."/>
            <person name="Dougan E. K."/>
            <person name="Thang M."/>
            <person name="Chan C."/>
        </authorList>
    </citation>
    <scope>NUCLEOTIDE SEQUENCE</scope>
</reference>
<feature type="compositionally biased region" description="Polar residues" evidence="3">
    <location>
        <begin position="55"/>
        <end position="64"/>
    </location>
</feature>
<dbReference type="PANTHER" id="PTHR24198">
    <property type="entry name" value="ANKYRIN REPEAT AND PROTEIN KINASE DOMAIN-CONTAINING PROTEIN"/>
    <property type="match status" value="1"/>
</dbReference>
<name>A0AA36MTU1_9DINO</name>
<sequence length="289" mass="30773">MSRQSSRGEDRKRGSLGRGESKRLSAASSQGKLGRLGSKSSTTSQEKGRPRSRGSVISQVSQGEVNPFEPSLEEEESAGLDETTTEVPDGPEMSAGGEDSPAAEGEGNEGEGPPRPPLPEDIGYQAGFQAVAENRVADAVALAMSPFWPFTNELTPHGWTLLHMAAHKGHEELCAAMCQRKDFLGVDLPDKEFCATALHIAAGKRRASCCSAIVESGRCKQVNSKDINGQTALHLAALRADRESYAAIAAHPDCNPLLPDKHGRSAVEYAADRGLEVDCQVPGHSEIEM</sequence>
<dbReference type="PANTHER" id="PTHR24198:SF165">
    <property type="entry name" value="ANKYRIN REPEAT-CONTAINING PROTEIN-RELATED"/>
    <property type="match status" value="1"/>
</dbReference>